<dbReference type="GO" id="GO:0000981">
    <property type="term" value="F:DNA-binding transcription factor activity, RNA polymerase II-specific"/>
    <property type="evidence" value="ECO:0007669"/>
    <property type="project" value="InterPro"/>
</dbReference>
<evidence type="ECO:0000313" key="2">
    <source>
        <dbReference type="EMBL" id="KXN65149.1"/>
    </source>
</evidence>
<dbReference type="Pfam" id="PF00172">
    <property type="entry name" value="Zn_clus"/>
    <property type="match status" value="1"/>
</dbReference>
<dbReference type="GO" id="GO:0008270">
    <property type="term" value="F:zinc ion binding"/>
    <property type="evidence" value="ECO:0007669"/>
    <property type="project" value="InterPro"/>
</dbReference>
<name>A0A137NQW1_CONC2</name>
<dbReference type="PROSITE" id="PS50048">
    <property type="entry name" value="ZN2_CY6_FUNGAL_2"/>
    <property type="match status" value="1"/>
</dbReference>
<dbReference type="CDD" id="cd00067">
    <property type="entry name" value="GAL4"/>
    <property type="match status" value="1"/>
</dbReference>
<proteinExistence type="predicted"/>
<dbReference type="AlphaFoldDB" id="A0A137NQW1"/>
<keyword evidence="3" id="KW-1185">Reference proteome</keyword>
<dbReference type="Gene3D" id="4.10.240.10">
    <property type="entry name" value="Zn(2)-C6 fungal-type DNA-binding domain"/>
    <property type="match status" value="1"/>
</dbReference>
<dbReference type="InterPro" id="IPR001138">
    <property type="entry name" value="Zn2Cys6_DnaBD"/>
</dbReference>
<evidence type="ECO:0000313" key="3">
    <source>
        <dbReference type="Proteomes" id="UP000070444"/>
    </source>
</evidence>
<accession>A0A137NQW1</accession>
<dbReference type="Proteomes" id="UP000070444">
    <property type="component" value="Unassembled WGS sequence"/>
</dbReference>
<feature type="domain" description="Zn(2)-C6 fungal-type" evidence="1">
    <location>
        <begin position="9"/>
        <end position="39"/>
    </location>
</feature>
<dbReference type="SUPFAM" id="SSF57701">
    <property type="entry name" value="Zn2/Cys6 DNA-binding domain"/>
    <property type="match status" value="1"/>
</dbReference>
<dbReference type="EMBL" id="KQ964966">
    <property type="protein sequence ID" value="KXN65149.1"/>
    <property type="molecule type" value="Genomic_DNA"/>
</dbReference>
<dbReference type="OrthoDB" id="424974at2759"/>
<protein>
    <recommendedName>
        <fullName evidence="1">Zn(2)-C6 fungal-type domain-containing protein</fullName>
    </recommendedName>
</protein>
<sequence>MEKSESLINCFMCKRNKARCGRELPTCSYCSKHGIKCIYPNKIWRRGVSEAGSTPFITKTNVGSSIKFRILTSMDNKMDETQVIQKG</sequence>
<dbReference type="InterPro" id="IPR036864">
    <property type="entry name" value="Zn2-C6_fun-type_DNA-bd_sf"/>
</dbReference>
<evidence type="ECO:0000259" key="1">
    <source>
        <dbReference type="PROSITE" id="PS50048"/>
    </source>
</evidence>
<reference evidence="2 3" key="1">
    <citation type="journal article" date="2015" name="Genome Biol. Evol.">
        <title>Phylogenomic analyses indicate that early fungi evolved digesting cell walls of algal ancestors of land plants.</title>
        <authorList>
            <person name="Chang Y."/>
            <person name="Wang S."/>
            <person name="Sekimoto S."/>
            <person name="Aerts A.L."/>
            <person name="Choi C."/>
            <person name="Clum A."/>
            <person name="LaButti K.M."/>
            <person name="Lindquist E.A."/>
            <person name="Yee Ngan C."/>
            <person name="Ohm R.A."/>
            <person name="Salamov A.A."/>
            <person name="Grigoriev I.V."/>
            <person name="Spatafora J.W."/>
            <person name="Berbee M.L."/>
        </authorList>
    </citation>
    <scope>NUCLEOTIDE SEQUENCE [LARGE SCALE GENOMIC DNA]</scope>
    <source>
        <strain evidence="2 3">NRRL 28638</strain>
    </source>
</reference>
<organism evidence="2 3">
    <name type="scientific">Conidiobolus coronatus (strain ATCC 28846 / CBS 209.66 / NRRL 28638)</name>
    <name type="common">Delacroixia coronata</name>
    <dbReference type="NCBI Taxonomy" id="796925"/>
    <lineage>
        <taxon>Eukaryota</taxon>
        <taxon>Fungi</taxon>
        <taxon>Fungi incertae sedis</taxon>
        <taxon>Zoopagomycota</taxon>
        <taxon>Entomophthoromycotina</taxon>
        <taxon>Entomophthoromycetes</taxon>
        <taxon>Entomophthorales</taxon>
        <taxon>Ancylistaceae</taxon>
        <taxon>Conidiobolus</taxon>
    </lineage>
</organism>
<gene>
    <name evidence="2" type="ORF">CONCODRAFT_13366</name>
</gene>